<dbReference type="RefSeq" id="WP_206712473.1">
    <property type="nucleotide sequence ID" value="NZ_CP071091.1"/>
</dbReference>
<feature type="chain" id="PRO_5045619685" description="Lipoprotein" evidence="2">
    <location>
        <begin position="20"/>
        <end position="476"/>
    </location>
</feature>
<gene>
    <name evidence="3" type="ORF">JY572_19865</name>
</gene>
<sequence>MTRLLPAVLLLAVLGSACTASLRGRADKLAQEGRFVEAATLYDDLVQQSPHEKELVTERDGLRGRALDQLLGNARRFRLQGVDEKAEEDLLQFLDRRAQWNSKLNGGLESSLLEEMEGTHQHLRRTISTPASQGLALTADQMLTRKQKLLAHREMAVIQREMSAAVLQSGRDVCKRLRDVSSEDAPHWRELVSRYCRRWREFAPEPPPAAELLSVPTWTGDVDGLDSAQMELLRGRLTRAFESSPWFSPSARHHPEMSLAGRFASRRDSHTVSLTAPYSEQVPYTDHEDRTETISEPYSEEEEYTDEEGKKRKRTVTKTRTYTRTITVPVTRYREVSRTFEYHALRLSVDHQLTVSSSGVLDSQRGPLATVFQDHLSDSAYEHDVSFGPGNVYPRRAQLVDPEPWLEQRVEQIVQRFAQGLREHWHESYCTTPARTLDEAARCARAGTALPTPAYQVLSEVLGDDAAHAPSLFATP</sequence>
<evidence type="ECO:0000256" key="1">
    <source>
        <dbReference type="SAM" id="MobiDB-lite"/>
    </source>
</evidence>
<evidence type="ECO:0000313" key="4">
    <source>
        <dbReference type="Proteomes" id="UP000663090"/>
    </source>
</evidence>
<accession>A0ABX7MWZ2</accession>
<keyword evidence="2" id="KW-0732">Signal</keyword>
<reference evidence="3 4" key="1">
    <citation type="submission" date="2021-02" db="EMBL/GenBank/DDBJ databases">
        <title>De Novo genome assembly of isolated myxobacteria.</title>
        <authorList>
            <person name="Stevens D.C."/>
        </authorList>
    </citation>
    <scope>NUCLEOTIDE SEQUENCE [LARGE SCALE GENOMIC DNA]</scope>
    <source>
        <strain evidence="3 4">SCHIC003</strain>
    </source>
</reference>
<proteinExistence type="predicted"/>
<organism evidence="3 4">
    <name type="scientific">Myxococcus landrumensis</name>
    <dbReference type="NCBI Taxonomy" id="2813577"/>
    <lineage>
        <taxon>Bacteria</taxon>
        <taxon>Pseudomonadati</taxon>
        <taxon>Myxococcota</taxon>
        <taxon>Myxococcia</taxon>
        <taxon>Myxococcales</taxon>
        <taxon>Cystobacterineae</taxon>
        <taxon>Myxococcaceae</taxon>
        <taxon>Myxococcus</taxon>
    </lineage>
</organism>
<dbReference type="Proteomes" id="UP000663090">
    <property type="component" value="Chromosome"/>
</dbReference>
<feature type="signal peptide" evidence="2">
    <location>
        <begin position="1"/>
        <end position="19"/>
    </location>
</feature>
<dbReference type="PROSITE" id="PS51257">
    <property type="entry name" value="PROKAR_LIPOPROTEIN"/>
    <property type="match status" value="1"/>
</dbReference>
<dbReference type="EMBL" id="CP071091">
    <property type="protein sequence ID" value="QSQ10704.1"/>
    <property type="molecule type" value="Genomic_DNA"/>
</dbReference>
<evidence type="ECO:0000256" key="2">
    <source>
        <dbReference type="SAM" id="SignalP"/>
    </source>
</evidence>
<feature type="region of interest" description="Disordered" evidence="1">
    <location>
        <begin position="283"/>
        <end position="316"/>
    </location>
</feature>
<name>A0ABX7MWZ2_9BACT</name>
<evidence type="ECO:0000313" key="3">
    <source>
        <dbReference type="EMBL" id="QSQ10704.1"/>
    </source>
</evidence>
<protein>
    <recommendedName>
        <fullName evidence="5">Lipoprotein</fullName>
    </recommendedName>
</protein>
<keyword evidence="4" id="KW-1185">Reference proteome</keyword>
<evidence type="ECO:0008006" key="5">
    <source>
        <dbReference type="Google" id="ProtNLM"/>
    </source>
</evidence>